<sequence>MEITIEKEGKGFAVTIINGNDKQSATFKTEAEAEAYKNFMSNLVKKPKAKRITRLQASIAAFKLMNEGGGLL</sequence>
<reference evidence="1" key="1">
    <citation type="submission" date="2018-01" db="EMBL/GenBank/DDBJ databases">
        <authorList>
            <person name="Regsiter A."/>
            <person name="William W."/>
        </authorList>
    </citation>
    <scope>NUCLEOTIDE SEQUENCE</scope>
    <source>
        <strain evidence="1">TRIP AH-1</strain>
    </source>
</reference>
<evidence type="ECO:0000313" key="1">
    <source>
        <dbReference type="EMBL" id="SPD76009.1"/>
    </source>
</evidence>
<accession>A0A445N2S8</accession>
<gene>
    <name evidence="1" type="ORF">PITCH_A80004</name>
</gene>
<dbReference type="EMBL" id="OJIN01000225">
    <property type="protein sequence ID" value="SPD76009.1"/>
    <property type="molecule type" value="Genomic_DNA"/>
</dbReference>
<protein>
    <submittedName>
        <fullName evidence="1">Uncharacterized protein</fullName>
    </submittedName>
</protein>
<dbReference type="AlphaFoldDB" id="A0A445N2S8"/>
<organism evidence="1">
    <name type="scientific">uncultured Desulfobacterium sp</name>
    <dbReference type="NCBI Taxonomy" id="201089"/>
    <lineage>
        <taxon>Bacteria</taxon>
        <taxon>Pseudomonadati</taxon>
        <taxon>Thermodesulfobacteriota</taxon>
        <taxon>Desulfobacteria</taxon>
        <taxon>Desulfobacterales</taxon>
        <taxon>Desulfobacteriaceae</taxon>
        <taxon>Desulfobacterium</taxon>
        <taxon>environmental samples</taxon>
    </lineage>
</organism>
<proteinExistence type="predicted"/>
<name>A0A445N2S8_9BACT</name>